<dbReference type="EMBL" id="UINC01063168">
    <property type="protein sequence ID" value="SVB90514.1"/>
    <property type="molecule type" value="Genomic_DNA"/>
</dbReference>
<sequence>MATRQLVGVESVFAGLGLPLLATALAQKTHSPDLLIAVEGGSIGAEIIPGKLPISTNEMRIAYRATILPPITDLFLLAQRGYLDVGFVGGAQVDRYGNLNSSVVGPYSKPTVRLPGSGGANDIISL</sequence>
<dbReference type="PANTHER" id="PTHR43293:SF3">
    <property type="entry name" value="CHOLESTEROL RING-CLEAVING HYDROLASE IPDB SUBUNIT"/>
    <property type="match status" value="1"/>
</dbReference>
<dbReference type="InterPro" id="IPR004165">
    <property type="entry name" value="CoA_trans_fam_I"/>
</dbReference>
<dbReference type="InterPro" id="IPR037171">
    <property type="entry name" value="NagB/RpiA_transferase-like"/>
</dbReference>
<dbReference type="Gene3D" id="3.40.1080.10">
    <property type="entry name" value="Glutaconate Coenzyme A-transferase"/>
    <property type="match status" value="1"/>
</dbReference>
<protein>
    <submittedName>
        <fullName evidence="1">Uncharacterized protein</fullName>
    </submittedName>
</protein>
<evidence type="ECO:0000313" key="1">
    <source>
        <dbReference type="EMBL" id="SVB90514.1"/>
    </source>
</evidence>
<dbReference type="SUPFAM" id="SSF100950">
    <property type="entry name" value="NagB/RpiA/CoA transferase-like"/>
    <property type="match status" value="1"/>
</dbReference>
<accession>A0A382HT05</accession>
<name>A0A382HT05_9ZZZZ</name>
<organism evidence="1">
    <name type="scientific">marine metagenome</name>
    <dbReference type="NCBI Taxonomy" id="408172"/>
    <lineage>
        <taxon>unclassified sequences</taxon>
        <taxon>metagenomes</taxon>
        <taxon>ecological metagenomes</taxon>
    </lineage>
</organism>
<dbReference type="AlphaFoldDB" id="A0A382HT05"/>
<proteinExistence type="predicted"/>
<dbReference type="GO" id="GO:0008410">
    <property type="term" value="F:CoA-transferase activity"/>
    <property type="evidence" value="ECO:0007669"/>
    <property type="project" value="InterPro"/>
</dbReference>
<gene>
    <name evidence="1" type="ORF">METZ01_LOCUS243368</name>
</gene>
<feature type="non-terminal residue" evidence="1">
    <location>
        <position position="126"/>
    </location>
</feature>
<dbReference type="Pfam" id="PF01144">
    <property type="entry name" value="CoA_trans"/>
    <property type="match status" value="1"/>
</dbReference>
<reference evidence="1" key="1">
    <citation type="submission" date="2018-05" db="EMBL/GenBank/DDBJ databases">
        <authorList>
            <person name="Lanie J.A."/>
            <person name="Ng W.-L."/>
            <person name="Kazmierczak K.M."/>
            <person name="Andrzejewski T.M."/>
            <person name="Davidsen T.M."/>
            <person name="Wayne K.J."/>
            <person name="Tettelin H."/>
            <person name="Glass J.I."/>
            <person name="Rusch D."/>
            <person name="Podicherti R."/>
            <person name="Tsui H.-C.T."/>
            <person name="Winkler M.E."/>
        </authorList>
    </citation>
    <scope>NUCLEOTIDE SEQUENCE</scope>
</reference>
<dbReference type="PANTHER" id="PTHR43293">
    <property type="entry name" value="ACETATE COA-TRANSFERASE YDIF"/>
    <property type="match status" value="1"/>
</dbReference>